<feature type="transmembrane region" description="Helical" evidence="5">
    <location>
        <begin position="360"/>
        <end position="378"/>
    </location>
</feature>
<keyword evidence="8" id="KW-1185">Reference proteome</keyword>
<evidence type="ECO:0000313" key="7">
    <source>
        <dbReference type="EMBL" id="ESL06397.1"/>
    </source>
</evidence>
<dbReference type="EMBL" id="AUPL01005931">
    <property type="protein sequence ID" value="ESL06397.1"/>
    <property type="molecule type" value="Genomic_DNA"/>
</dbReference>
<evidence type="ECO:0000256" key="3">
    <source>
        <dbReference type="ARBA" id="ARBA00022989"/>
    </source>
</evidence>
<proteinExistence type="predicted"/>
<feature type="transmembrane region" description="Helical" evidence="5">
    <location>
        <begin position="250"/>
        <end position="269"/>
    </location>
</feature>
<keyword evidence="3 5" id="KW-1133">Transmembrane helix</keyword>
<feature type="signal peptide" evidence="6">
    <location>
        <begin position="1"/>
        <end position="23"/>
    </location>
</feature>
<dbReference type="VEuPathDB" id="TriTrypDB:TRSC58_05931"/>
<evidence type="ECO:0000256" key="6">
    <source>
        <dbReference type="SAM" id="SignalP"/>
    </source>
</evidence>
<gene>
    <name evidence="7" type="ORF">TRSC58_05931</name>
</gene>
<feature type="transmembrane region" description="Helical" evidence="5">
    <location>
        <begin position="188"/>
        <end position="207"/>
    </location>
</feature>
<evidence type="ECO:0000256" key="1">
    <source>
        <dbReference type="ARBA" id="ARBA00004141"/>
    </source>
</evidence>
<dbReference type="PANTHER" id="PTHR14255:SF3">
    <property type="entry name" value="SULFITE EXPORTER TAUE_SAFE FAMILY PROTEIN 5-RELATED"/>
    <property type="match status" value="1"/>
</dbReference>
<comment type="caution">
    <text evidence="7">The sequence shown here is derived from an EMBL/GenBank/DDBJ whole genome shotgun (WGS) entry which is preliminary data.</text>
</comment>
<feature type="transmembrane region" description="Helical" evidence="5">
    <location>
        <begin position="281"/>
        <end position="298"/>
    </location>
</feature>
<feature type="chain" id="PRO_5001601456" description="Sulfite exporter TauE/SafE" evidence="6">
    <location>
        <begin position="24"/>
        <end position="467"/>
    </location>
</feature>
<keyword evidence="2 5" id="KW-0812">Transmembrane</keyword>
<dbReference type="Proteomes" id="UP000031737">
    <property type="component" value="Unassembled WGS sequence"/>
</dbReference>
<dbReference type="PANTHER" id="PTHR14255">
    <property type="entry name" value="CEREBLON"/>
    <property type="match status" value="1"/>
</dbReference>
<evidence type="ECO:0000256" key="2">
    <source>
        <dbReference type="ARBA" id="ARBA00022692"/>
    </source>
</evidence>
<reference evidence="7 8" key="1">
    <citation type="submission" date="2013-07" db="EMBL/GenBank/DDBJ databases">
        <authorList>
            <person name="Stoco P.H."/>
            <person name="Wagner G."/>
            <person name="Gerber A."/>
            <person name="Zaha A."/>
            <person name="Thompson C."/>
            <person name="Bartholomeu D.C."/>
            <person name="Luckemeyer D.D."/>
            <person name="Bahia D."/>
            <person name="Loreto E."/>
            <person name="Prestes E.B."/>
            <person name="Lima F.M."/>
            <person name="Rodrigues-Luiz G."/>
            <person name="Vallejo G.A."/>
            <person name="Filho J.F."/>
            <person name="Monteiro K.M."/>
            <person name="Tyler K.M."/>
            <person name="de Almeida L.G."/>
            <person name="Ortiz M.F."/>
            <person name="Siervo M.A."/>
            <person name="de Moraes M.H."/>
            <person name="Cunha O.L."/>
            <person name="Mendonca-Neto R."/>
            <person name="Silva R."/>
            <person name="Teixeira S.M."/>
            <person name="Murta S.M."/>
            <person name="Sincero T.C."/>
            <person name="Mendes T.A."/>
            <person name="Urmenyi T.P."/>
            <person name="Silva V.G."/>
            <person name="da Rocha W.D."/>
            <person name="Andersson B."/>
            <person name="Romanha A.J."/>
            <person name="Steindel M."/>
            <person name="de Vasconcelos A.T."/>
            <person name="Grisard E.C."/>
        </authorList>
    </citation>
    <scope>NUCLEOTIDE SEQUENCE [LARGE SCALE GENOMIC DNA]</scope>
    <source>
        <strain evidence="7 8">SC58</strain>
    </source>
</reference>
<protein>
    <recommendedName>
        <fullName evidence="9">Sulfite exporter TauE/SafE</fullName>
    </recommendedName>
</protein>
<name>A0A061IZC4_TRYRA</name>
<feature type="transmembrane region" description="Helical" evidence="5">
    <location>
        <begin position="319"/>
        <end position="348"/>
    </location>
</feature>
<feature type="transmembrane region" description="Helical" evidence="5">
    <location>
        <begin position="416"/>
        <end position="440"/>
    </location>
</feature>
<keyword evidence="6" id="KW-0732">Signal</keyword>
<dbReference type="AlphaFoldDB" id="A0A061IZC4"/>
<dbReference type="GO" id="GO:0016567">
    <property type="term" value="P:protein ubiquitination"/>
    <property type="evidence" value="ECO:0007669"/>
    <property type="project" value="TreeGrafter"/>
</dbReference>
<dbReference type="GO" id="GO:0016020">
    <property type="term" value="C:membrane"/>
    <property type="evidence" value="ECO:0007669"/>
    <property type="project" value="UniProtKB-SubCell"/>
</dbReference>
<dbReference type="InterPro" id="IPR002781">
    <property type="entry name" value="TM_pro_TauE-like"/>
</dbReference>
<keyword evidence="4 5" id="KW-0472">Membrane</keyword>
<dbReference type="OrthoDB" id="434519at2759"/>
<dbReference type="Pfam" id="PF01925">
    <property type="entry name" value="TauE"/>
    <property type="match status" value="1"/>
</dbReference>
<evidence type="ECO:0000256" key="5">
    <source>
        <dbReference type="SAM" id="Phobius"/>
    </source>
</evidence>
<dbReference type="GO" id="GO:0031464">
    <property type="term" value="C:Cul4A-RING E3 ubiquitin ligase complex"/>
    <property type="evidence" value="ECO:0007669"/>
    <property type="project" value="TreeGrafter"/>
</dbReference>
<accession>A0A061IZC4</accession>
<comment type="subcellular location">
    <subcellularLocation>
        <location evidence="1">Membrane</location>
        <topology evidence="1">Multi-pass membrane protein</topology>
    </subcellularLocation>
</comment>
<feature type="transmembrane region" description="Helical" evidence="5">
    <location>
        <begin position="79"/>
        <end position="100"/>
    </location>
</feature>
<sequence>MRGVIRCLCVFLLALLAASGVLCEKCSRVTQRLRCGAFACDTNRGVCAPCNTSDECYPRAMECRGGECVAKDLASGFSALLGVALLCAFVVCSIAVLAGVGGGGIHIPMFCLLMGVPMDIAVGLSQSTTCGQSILNVFLAVQKRFPSAECSRPLINYQYLTLLIPLGVIGTLIGGVPNKVFPDLVRSILLFILLVIVLYRTALKLITQYKKDQAARRETVPVPSSEGEGVVDALHTPEEAPSYTQPQYPWLEIVCVVFSFLVNLAFAAWRSHTECGGGVYIVTYCIPIVANVILFLWYRCRLANMERCRLTFYWGTKTTILYPLVSIVAGIAAAMLGIGGGLVLGFVLYEVGLIPEEASVTGGVTTLFLAFSSALSLLIEGRLLIDYAGVFFACGLFSAVIGDFVFMRLIKKYELRFLIVAALVTITAGSLVFLSGFGIYNSLNIVRNGGSILTFGRVCRARGGGGN</sequence>
<feature type="transmembrane region" description="Helical" evidence="5">
    <location>
        <begin position="154"/>
        <end position="176"/>
    </location>
</feature>
<evidence type="ECO:0000256" key="4">
    <source>
        <dbReference type="ARBA" id="ARBA00023136"/>
    </source>
</evidence>
<organism evidence="7 8">
    <name type="scientific">Trypanosoma rangeli SC58</name>
    <dbReference type="NCBI Taxonomy" id="429131"/>
    <lineage>
        <taxon>Eukaryota</taxon>
        <taxon>Discoba</taxon>
        <taxon>Euglenozoa</taxon>
        <taxon>Kinetoplastea</taxon>
        <taxon>Metakinetoplastina</taxon>
        <taxon>Trypanosomatida</taxon>
        <taxon>Trypanosomatidae</taxon>
        <taxon>Trypanosoma</taxon>
        <taxon>Herpetosoma</taxon>
    </lineage>
</organism>
<evidence type="ECO:0000313" key="8">
    <source>
        <dbReference type="Proteomes" id="UP000031737"/>
    </source>
</evidence>
<feature type="transmembrane region" description="Helical" evidence="5">
    <location>
        <begin position="390"/>
        <end position="410"/>
    </location>
</feature>
<evidence type="ECO:0008006" key="9">
    <source>
        <dbReference type="Google" id="ProtNLM"/>
    </source>
</evidence>